<proteinExistence type="predicted"/>
<dbReference type="GO" id="GO:0005737">
    <property type="term" value="C:cytoplasm"/>
    <property type="evidence" value="ECO:0007669"/>
    <property type="project" value="TreeGrafter"/>
</dbReference>
<evidence type="ECO:0000313" key="2">
    <source>
        <dbReference type="EMBL" id="KRM32816.1"/>
    </source>
</evidence>
<dbReference type="Gene3D" id="3.40.630.30">
    <property type="match status" value="2"/>
</dbReference>
<reference evidence="2 3" key="1">
    <citation type="journal article" date="2015" name="Genome Announc.">
        <title>Expanding the biotechnology potential of lactobacilli through comparative genomics of 213 strains and associated genera.</title>
        <authorList>
            <person name="Sun Z."/>
            <person name="Harris H.M."/>
            <person name="McCann A."/>
            <person name="Guo C."/>
            <person name="Argimon S."/>
            <person name="Zhang W."/>
            <person name="Yang X."/>
            <person name="Jeffery I.B."/>
            <person name="Cooney J.C."/>
            <person name="Kagawa T.F."/>
            <person name="Liu W."/>
            <person name="Song Y."/>
            <person name="Salvetti E."/>
            <person name="Wrobel A."/>
            <person name="Rasinkangas P."/>
            <person name="Parkhill J."/>
            <person name="Rea M.C."/>
            <person name="O'Sullivan O."/>
            <person name="Ritari J."/>
            <person name="Douillard F.P."/>
            <person name="Paul Ross R."/>
            <person name="Yang R."/>
            <person name="Briner A.E."/>
            <person name="Felis G.E."/>
            <person name="de Vos W.M."/>
            <person name="Barrangou R."/>
            <person name="Klaenhammer T.R."/>
            <person name="Caufield P.W."/>
            <person name="Cui Y."/>
            <person name="Zhang H."/>
            <person name="O'Toole P.W."/>
        </authorList>
    </citation>
    <scope>NUCLEOTIDE SEQUENCE [LARGE SCALE GENOMIC DNA]</scope>
    <source>
        <strain evidence="2 3">DSM 18527</strain>
    </source>
</reference>
<dbReference type="InterPro" id="IPR000182">
    <property type="entry name" value="GNAT_dom"/>
</dbReference>
<dbReference type="RefSeq" id="WP_035453889.1">
    <property type="nucleotide sequence ID" value="NZ_AZGA01000066.1"/>
</dbReference>
<protein>
    <recommendedName>
        <fullName evidence="1">N-acetyltransferase domain-containing protein</fullName>
    </recommendedName>
</protein>
<dbReference type="eggNOG" id="COG1670">
    <property type="taxonomic scope" value="Bacteria"/>
</dbReference>
<feature type="domain" description="N-acetyltransferase" evidence="1">
    <location>
        <begin position="10"/>
        <end position="84"/>
    </location>
</feature>
<dbReference type="InterPro" id="IPR016181">
    <property type="entry name" value="Acyl_CoA_acyltransferase"/>
</dbReference>
<dbReference type="InterPro" id="IPR051531">
    <property type="entry name" value="N-acetyltransferase"/>
</dbReference>
<accession>X0PRY6</accession>
<dbReference type="PANTHER" id="PTHR43792">
    <property type="entry name" value="GNAT FAMILY, PUTATIVE (AFU_ORTHOLOGUE AFUA_3G00765)-RELATED-RELATED"/>
    <property type="match status" value="1"/>
</dbReference>
<name>X0PRY6_9LACO</name>
<keyword evidence="3" id="KW-1185">Reference proteome</keyword>
<dbReference type="SUPFAM" id="SSF55729">
    <property type="entry name" value="Acyl-CoA N-acyltransferases (Nat)"/>
    <property type="match status" value="1"/>
</dbReference>
<dbReference type="Proteomes" id="UP000051236">
    <property type="component" value="Unassembled WGS sequence"/>
</dbReference>
<dbReference type="PATRIC" id="fig|1423734.3.peg.218"/>
<dbReference type="STRING" id="1423734.FC83_GL000218"/>
<comment type="caution">
    <text evidence="2">The sequence shown here is derived from an EMBL/GenBank/DDBJ whole genome shotgun (WGS) entry which is preliminary data.</text>
</comment>
<dbReference type="GO" id="GO:0008999">
    <property type="term" value="F:protein-N-terminal-alanine acetyltransferase activity"/>
    <property type="evidence" value="ECO:0007669"/>
    <property type="project" value="TreeGrafter"/>
</dbReference>
<dbReference type="OrthoDB" id="9798081at2"/>
<dbReference type="AlphaFoldDB" id="X0PRY6"/>
<dbReference type="EMBL" id="AZGA01000066">
    <property type="protein sequence ID" value="KRM32816.1"/>
    <property type="molecule type" value="Genomic_DNA"/>
</dbReference>
<dbReference type="PANTHER" id="PTHR43792:SF9">
    <property type="entry name" value="RIBOSOMAL-PROTEIN-ALANINE ACETYLTRANSFERASE"/>
    <property type="match status" value="1"/>
</dbReference>
<gene>
    <name evidence="2" type="ORF">FC83_GL000218</name>
</gene>
<dbReference type="Pfam" id="PF13302">
    <property type="entry name" value="Acetyltransf_3"/>
    <property type="match status" value="1"/>
</dbReference>
<sequence length="154" mass="17318">MGTTRLETKRLILRQLTPTDAPQMLQNWAADPAVTKYLTWPAYQDLAQVKARLTQQAQHYQEPDFFDWGIELKASGELIGTISVVIAYLFASTDVNRIEAKHDTANTFSGKVMQKSGLTFEGVLRQRGLNNTGLVDEAMYAILRAEFQAASHRE</sequence>
<evidence type="ECO:0000259" key="1">
    <source>
        <dbReference type="Pfam" id="PF13302"/>
    </source>
</evidence>
<organism evidence="2 3">
    <name type="scientific">Agrilactobacillus composti DSM 18527 = JCM 14202</name>
    <dbReference type="NCBI Taxonomy" id="1423734"/>
    <lineage>
        <taxon>Bacteria</taxon>
        <taxon>Bacillati</taxon>
        <taxon>Bacillota</taxon>
        <taxon>Bacilli</taxon>
        <taxon>Lactobacillales</taxon>
        <taxon>Lactobacillaceae</taxon>
        <taxon>Agrilactobacillus</taxon>
    </lineage>
</organism>
<evidence type="ECO:0000313" key="3">
    <source>
        <dbReference type="Proteomes" id="UP000051236"/>
    </source>
</evidence>